<gene>
    <name evidence="1" type="ORF">HLI28_03915</name>
</gene>
<dbReference type="Proteomes" id="UP000557204">
    <property type="component" value="Unassembled WGS sequence"/>
</dbReference>
<dbReference type="EMBL" id="JABFAJ010000007">
    <property type="protein sequence ID" value="NNU26688.1"/>
    <property type="molecule type" value="Genomic_DNA"/>
</dbReference>
<name>A0A849K0N1_9MICO</name>
<sequence>MDMSYALALLLVLGALAVVAAVVLVIVLVARGADRSSATPSGASLEDRLAEVDRLHEAGRVTDTERDEVRARLLGTL</sequence>
<accession>A0A849K0N1</accession>
<evidence type="ECO:0008006" key="3">
    <source>
        <dbReference type="Google" id="ProtNLM"/>
    </source>
</evidence>
<dbReference type="AlphaFoldDB" id="A0A849K0N1"/>
<reference evidence="1 2" key="1">
    <citation type="submission" date="2020-05" db="EMBL/GenBank/DDBJ databases">
        <title>Genome sequence of Isoptericola sp. JC619 isolated from Chilika lagoon, India.</title>
        <authorList>
            <person name="Kumar D."/>
            <person name="Appam K."/>
            <person name="Gandham S."/>
            <person name="Uppada J."/>
            <person name="Sasikala C."/>
            <person name="Venkata Ramana C."/>
        </authorList>
    </citation>
    <scope>NUCLEOTIDE SEQUENCE [LARGE SCALE GENOMIC DNA]</scope>
    <source>
        <strain evidence="1 2">JC619</strain>
    </source>
</reference>
<protein>
    <recommendedName>
        <fullName evidence="3">SHOCT domain-containing protein</fullName>
    </recommendedName>
</protein>
<evidence type="ECO:0000313" key="2">
    <source>
        <dbReference type="Proteomes" id="UP000557204"/>
    </source>
</evidence>
<organism evidence="1 2">
    <name type="scientific">Isoptericola sediminis</name>
    <dbReference type="NCBI Taxonomy" id="2733572"/>
    <lineage>
        <taxon>Bacteria</taxon>
        <taxon>Bacillati</taxon>
        <taxon>Actinomycetota</taxon>
        <taxon>Actinomycetes</taxon>
        <taxon>Micrococcales</taxon>
        <taxon>Promicromonosporaceae</taxon>
        <taxon>Isoptericola</taxon>
    </lineage>
</organism>
<dbReference type="RefSeq" id="WP_171246202.1">
    <property type="nucleotide sequence ID" value="NZ_JABFAJ010000007.1"/>
</dbReference>
<keyword evidence="2" id="KW-1185">Reference proteome</keyword>
<proteinExistence type="predicted"/>
<evidence type="ECO:0000313" key="1">
    <source>
        <dbReference type="EMBL" id="NNU26688.1"/>
    </source>
</evidence>
<comment type="caution">
    <text evidence="1">The sequence shown here is derived from an EMBL/GenBank/DDBJ whole genome shotgun (WGS) entry which is preliminary data.</text>
</comment>